<keyword evidence="13" id="KW-1133">Transmembrane helix</keyword>
<dbReference type="FunFam" id="3.30.565.10:FF:000010">
    <property type="entry name" value="Sensor histidine kinase RcsC"/>
    <property type="match status" value="1"/>
</dbReference>
<dbReference type="InterPro" id="IPR036097">
    <property type="entry name" value="HisK_dim/P_sf"/>
</dbReference>
<dbReference type="InterPro" id="IPR001789">
    <property type="entry name" value="Sig_transdc_resp-reg_receiver"/>
</dbReference>
<dbReference type="SUPFAM" id="SSF47384">
    <property type="entry name" value="Homodimeric domain of signal transducing histidine kinase"/>
    <property type="match status" value="1"/>
</dbReference>
<dbReference type="SUPFAM" id="SSF52172">
    <property type="entry name" value="CheY-like"/>
    <property type="match status" value="2"/>
</dbReference>
<dbReference type="RefSeq" id="WP_048670332.1">
    <property type="nucleotide sequence ID" value="NZ_CBTJ020000019.1"/>
</dbReference>
<proteinExistence type="predicted"/>
<evidence type="ECO:0000259" key="15">
    <source>
        <dbReference type="PROSITE" id="PS50110"/>
    </source>
</evidence>
<accession>W6M1A6</accession>
<keyword evidence="4 12" id="KW-0597">Phosphoprotein</keyword>
<dbReference type="PROSITE" id="PS50109">
    <property type="entry name" value="HIS_KIN"/>
    <property type="match status" value="1"/>
</dbReference>
<dbReference type="Pfam" id="PF00512">
    <property type="entry name" value="HisKA"/>
    <property type="match status" value="1"/>
</dbReference>
<evidence type="ECO:0000256" key="9">
    <source>
        <dbReference type="ARBA" id="ARBA00023012"/>
    </source>
</evidence>
<dbReference type="Pfam" id="PF05227">
    <property type="entry name" value="CHASE3"/>
    <property type="match status" value="1"/>
</dbReference>
<evidence type="ECO:0000256" key="12">
    <source>
        <dbReference type="PROSITE-ProRule" id="PRU00169"/>
    </source>
</evidence>
<evidence type="ECO:0000256" key="8">
    <source>
        <dbReference type="ARBA" id="ARBA00022840"/>
    </source>
</evidence>
<name>W6M1A6_9GAMM</name>
<reference evidence="16" key="1">
    <citation type="submission" date="2013-07" db="EMBL/GenBank/DDBJ databases">
        <authorList>
            <person name="McIlroy S."/>
        </authorList>
    </citation>
    <scope>NUCLEOTIDE SEQUENCE [LARGE SCALE GENOMIC DNA]</scope>
    <source>
        <strain evidence="16">Run_A_D11</strain>
    </source>
</reference>
<keyword evidence="17" id="KW-1185">Reference proteome</keyword>
<dbReference type="GO" id="GO:0009927">
    <property type="term" value="F:histidine phosphotransfer kinase activity"/>
    <property type="evidence" value="ECO:0007669"/>
    <property type="project" value="TreeGrafter"/>
</dbReference>
<evidence type="ECO:0000313" key="17">
    <source>
        <dbReference type="Proteomes" id="UP000035760"/>
    </source>
</evidence>
<evidence type="ECO:0000256" key="7">
    <source>
        <dbReference type="ARBA" id="ARBA00022777"/>
    </source>
</evidence>
<keyword evidence="13" id="KW-0812">Transmembrane</keyword>
<keyword evidence="7 16" id="KW-0418">Kinase</keyword>
<evidence type="ECO:0000313" key="16">
    <source>
        <dbReference type="EMBL" id="CDI01212.1"/>
    </source>
</evidence>
<evidence type="ECO:0000256" key="6">
    <source>
        <dbReference type="ARBA" id="ARBA00022741"/>
    </source>
</evidence>
<dbReference type="PANTHER" id="PTHR43047">
    <property type="entry name" value="TWO-COMPONENT HISTIDINE PROTEIN KINASE"/>
    <property type="match status" value="1"/>
</dbReference>
<sequence length="854" mass="93406">MINRAIASPITRALLIGVTVLSLAGGGWSLYSLLAAQRRATNQNELQIAAERYLSALKDVETGYRGYINVATEDFLEPYRHARTQINDYATAFKDAAAKADLDSDLPTQMITPGQDILKFGERVIAARDESFERAQDLVKTRAGKRAMDKVREGLQSVETWVHQESEAINEQNYHLYLPVGIASLVALALAIGLFIFLAARAKRTTLEARSLLANVIERAPVGLVLLDKNLQINQANKSFARMVTDKGTMRAGEALKASAAQIEELLRGRAERAIRERFRYKDTSADETLELLIGEEARYFKADVFPVTLTTEAGTPSPGVGVVLNDFTRQRQAERELEIARDAAESANRAKSAFIANMSHELRTPLTAVLGYCELIEEDLRDLGQEAILTDVNKINSNARHLLGLINDVLDLSKIEAHKMDVHAIEFTVGSLLQEVEAATGSLITKNNNSLALIADAPDTTMLSDDLKIKQVLLNLIGNAAKFTTDGKITVQAHQIQENGIAHTRFSVADTGIGMSAEQLANLFKRFSQADETTTRKYGGTGLGLALTKALSAMLGGRIEVTSQQGEGTTFTMTIPTRYAKRVVDVSTDPAATPDENRQIGKASQRNVPSVLVVDDDPSARELLTRHLEREGFAVSVAASGAEALERIQASRPLAVLLDVMMPGLDGWHVLRAIRDNPDTHNIPVIMQTVLNEKNFAYALGASGYLKKPIHRQALADALQSLAIATALHEVLIVDDDQGASERLKEMLQRDGWNCRLAFNGDQGLKALADRRPDLVLVDLIMPEMDGYAFIREVRKNGQLDDLPLVVMTAEDVQSSKVRSLAHETAGIVQKGAMPLADLVADLRRFAEQAKAP</sequence>
<evidence type="ECO:0000256" key="13">
    <source>
        <dbReference type="SAM" id="Phobius"/>
    </source>
</evidence>
<feature type="domain" description="Response regulatory" evidence="15">
    <location>
        <begin position="611"/>
        <end position="724"/>
    </location>
</feature>
<feature type="domain" description="Histidine kinase" evidence="14">
    <location>
        <begin position="358"/>
        <end position="580"/>
    </location>
</feature>
<dbReference type="PANTHER" id="PTHR43047:SF72">
    <property type="entry name" value="OSMOSENSING HISTIDINE PROTEIN KINASE SLN1"/>
    <property type="match status" value="1"/>
</dbReference>
<dbReference type="EC" id="2.7.13.3" evidence="3"/>
<keyword evidence="11" id="KW-0131">Cell cycle</keyword>
<keyword evidence="10 13" id="KW-0472">Membrane</keyword>
<dbReference type="InterPro" id="IPR004358">
    <property type="entry name" value="Sig_transdc_His_kin-like_C"/>
</dbReference>
<feature type="domain" description="Response regulatory" evidence="15">
    <location>
        <begin position="731"/>
        <end position="847"/>
    </location>
</feature>
<dbReference type="InterPro" id="IPR007891">
    <property type="entry name" value="CHASE3"/>
</dbReference>
<dbReference type="FunFam" id="1.10.287.130:FF:000038">
    <property type="entry name" value="Sensory transduction histidine kinase"/>
    <property type="match status" value="1"/>
</dbReference>
<dbReference type="SMART" id="SM00388">
    <property type="entry name" value="HisKA"/>
    <property type="match status" value="1"/>
</dbReference>
<evidence type="ECO:0000256" key="1">
    <source>
        <dbReference type="ARBA" id="ARBA00000085"/>
    </source>
</evidence>
<evidence type="ECO:0000256" key="2">
    <source>
        <dbReference type="ARBA" id="ARBA00004370"/>
    </source>
</evidence>
<comment type="subcellular location">
    <subcellularLocation>
        <location evidence="2">Membrane</location>
    </subcellularLocation>
</comment>
<dbReference type="Pfam" id="PF00072">
    <property type="entry name" value="Response_reg"/>
    <property type="match status" value="2"/>
</dbReference>
<dbReference type="Gene3D" id="3.40.50.2300">
    <property type="match status" value="2"/>
</dbReference>
<dbReference type="Pfam" id="PF02518">
    <property type="entry name" value="HATPase_c"/>
    <property type="match status" value="1"/>
</dbReference>
<gene>
    <name evidence="16" type="ORF">BN873_140035</name>
</gene>
<keyword evidence="9" id="KW-0902">Two-component regulatory system</keyword>
<feature type="transmembrane region" description="Helical" evidence="13">
    <location>
        <begin position="176"/>
        <end position="200"/>
    </location>
</feature>
<keyword evidence="8" id="KW-0067">ATP-binding</keyword>
<dbReference type="SMART" id="SM00387">
    <property type="entry name" value="HATPase_c"/>
    <property type="match status" value="1"/>
</dbReference>
<keyword evidence="5 16" id="KW-0808">Transferase</keyword>
<dbReference type="Gene3D" id="3.30.450.20">
    <property type="entry name" value="PAS domain"/>
    <property type="match status" value="1"/>
</dbReference>
<evidence type="ECO:0000256" key="10">
    <source>
        <dbReference type="ARBA" id="ARBA00023136"/>
    </source>
</evidence>
<evidence type="ECO:0000259" key="14">
    <source>
        <dbReference type="PROSITE" id="PS50109"/>
    </source>
</evidence>
<reference evidence="16" key="2">
    <citation type="submission" date="2014-03" db="EMBL/GenBank/DDBJ databases">
        <title>Candidatus Competibacter-lineage genomes retrieved from metagenomes reveal functional metabolic diversity.</title>
        <authorList>
            <person name="McIlroy S.J."/>
            <person name="Albertsen M."/>
            <person name="Andresen E.K."/>
            <person name="Saunders A.M."/>
            <person name="Kristiansen R."/>
            <person name="Stokholm-Bjerregaard M."/>
            <person name="Nielsen K.L."/>
            <person name="Nielsen P.H."/>
        </authorList>
    </citation>
    <scope>NUCLEOTIDE SEQUENCE</scope>
    <source>
        <strain evidence="16">Run_A_D11</strain>
    </source>
</reference>
<comment type="caution">
    <text evidence="16">The sequence shown here is derived from an EMBL/GenBank/DDBJ whole genome shotgun (WGS) entry which is preliminary data.</text>
</comment>
<comment type="catalytic activity">
    <reaction evidence="1">
        <text>ATP + protein L-histidine = ADP + protein N-phospho-L-histidine.</text>
        <dbReference type="EC" id="2.7.13.3"/>
    </reaction>
</comment>
<dbReference type="EMBL" id="CBTJ020000019">
    <property type="protein sequence ID" value="CDI01212.1"/>
    <property type="molecule type" value="Genomic_DNA"/>
</dbReference>
<dbReference type="CDD" id="cd00082">
    <property type="entry name" value="HisKA"/>
    <property type="match status" value="1"/>
</dbReference>
<dbReference type="Proteomes" id="UP000035760">
    <property type="component" value="Unassembled WGS sequence"/>
</dbReference>
<dbReference type="CDD" id="cd16922">
    <property type="entry name" value="HATPase_EvgS-ArcB-TorS-like"/>
    <property type="match status" value="1"/>
</dbReference>
<dbReference type="InterPro" id="IPR011006">
    <property type="entry name" value="CheY-like_superfamily"/>
</dbReference>
<dbReference type="SUPFAM" id="SSF55874">
    <property type="entry name" value="ATPase domain of HSP90 chaperone/DNA topoisomerase II/histidine kinase"/>
    <property type="match status" value="1"/>
</dbReference>
<dbReference type="PROSITE" id="PS50110">
    <property type="entry name" value="RESPONSE_REGULATORY"/>
    <property type="match status" value="2"/>
</dbReference>
<feature type="modified residue" description="4-aspartylphosphate" evidence="12">
    <location>
        <position position="660"/>
    </location>
</feature>
<dbReference type="InterPro" id="IPR005467">
    <property type="entry name" value="His_kinase_dom"/>
</dbReference>
<dbReference type="STRING" id="1400863.BN873_140035"/>
<dbReference type="PRINTS" id="PR00344">
    <property type="entry name" value="BCTRLSENSOR"/>
</dbReference>
<dbReference type="InterPro" id="IPR036890">
    <property type="entry name" value="HATPase_C_sf"/>
</dbReference>
<dbReference type="AlphaFoldDB" id="W6M1A6"/>
<feature type="modified residue" description="4-aspartylphosphate" evidence="12">
    <location>
        <position position="780"/>
    </location>
</feature>
<dbReference type="InterPro" id="IPR003661">
    <property type="entry name" value="HisK_dim/P_dom"/>
</dbReference>
<dbReference type="Gene3D" id="3.30.565.10">
    <property type="entry name" value="Histidine kinase-like ATPase, C-terminal domain"/>
    <property type="match status" value="1"/>
</dbReference>
<evidence type="ECO:0000256" key="5">
    <source>
        <dbReference type="ARBA" id="ARBA00022679"/>
    </source>
</evidence>
<dbReference type="InterPro" id="IPR003594">
    <property type="entry name" value="HATPase_dom"/>
</dbReference>
<protein>
    <recommendedName>
        <fullName evidence="3">histidine kinase</fullName>
        <ecNumber evidence="3">2.7.13.3</ecNumber>
    </recommendedName>
</protein>
<evidence type="ECO:0000256" key="11">
    <source>
        <dbReference type="ARBA" id="ARBA00023306"/>
    </source>
</evidence>
<keyword evidence="6" id="KW-0547">Nucleotide-binding</keyword>
<dbReference type="GO" id="GO:0005886">
    <property type="term" value="C:plasma membrane"/>
    <property type="evidence" value="ECO:0007669"/>
    <property type="project" value="TreeGrafter"/>
</dbReference>
<evidence type="ECO:0000256" key="3">
    <source>
        <dbReference type="ARBA" id="ARBA00012438"/>
    </source>
</evidence>
<dbReference type="OrthoDB" id="9792854at2"/>
<organism evidence="16 17">
    <name type="scientific">Candidatus Competibacter denitrificans Run_A_D11</name>
    <dbReference type="NCBI Taxonomy" id="1400863"/>
    <lineage>
        <taxon>Bacteria</taxon>
        <taxon>Pseudomonadati</taxon>
        <taxon>Pseudomonadota</taxon>
        <taxon>Gammaproteobacteria</taxon>
        <taxon>Candidatus Competibacteraceae</taxon>
        <taxon>Candidatus Competibacter</taxon>
    </lineage>
</organism>
<dbReference type="SMART" id="SM00448">
    <property type="entry name" value="REC"/>
    <property type="match status" value="2"/>
</dbReference>
<dbReference type="GO" id="GO:0005524">
    <property type="term" value="F:ATP binding"/>
    <property type="evidence" value="ECO:0007669"/>
    <property type="project" value="UniProtKB-KW"/>
</dbReference>
<evidence type="ECO:0000256" key="4">
    <source>
        <dbReference type="ARBA" id="ARBA00022553"/>
    </source>
</evidence>
<dbReference type="Gene3D" id="1.10.287.130">
    <property type="match status" value="1"/>
</dbReference>
<dbReference type="GO" id="GO:0000155">
    <property type="term" value="F:phosphorelay sensor kinase activity"/>
    <property type="evidence" value="ECO:0007669"/>
    <property type="project" value="InterPro"/>
</dbReference>